<evidence type="ECO:0000256" key="1">
    <source>
        <dbReference type="SAM" id="MobiDB-lite"/>
    </source>
</evidence>
<protein>
    <submittedName>
        <fullName evidence="4">HTH_Tnp_ISL3 domain-containing protein</fullName>
    </submittedName>
</protein>
<dbReference type="EMBL" id="UZAH01030227">
    <property type="protein sequence ID" value="VDP09761.1"/>
    <property type="molecule type" value="Genomic_DNA"/>
</dbReference>
<gene>
    <name evidence="2" type="ORF">HPBE_LOCUS17732</name>
</gene>
<name>A0A183G7G8_HELPZ</name>
<sequence>MYGWLSLAGLRLQAILDLRDRGVVRQSADSIGFSIAATSARIAQRRLAARRERVSPTFAHRSFAFLRLAVIQTSAKRTAPRSPAPTNSHGKWRPRNPSLWASRPDANAVPRRQPFGEGH</sequence>
<feature type="region of interest" description="Disordered" evidence="1">
    <location>
        <begin position="74"/>
        <end position="119"/>
    </location>
</feature>
<organism evidence="3 4">
    <name type="scientific">Heligmosomoides polygyrus</name>
    <name type="common">Parasitic roundworm</name>
    <dbReference type="NCBI Taxonomy" id="6339"/>
    <lineage>
        <taxon>Eukaryota</taxon>
        <taxon>Metazoa</taxon>
        <taxon>Ecdysozoa</taxon>
        <taxon>Nematoda</taxon>
        <taxon>Chromadorea</taxon>
        <taxon>Rhabditida</taxon>
        <taxon>Rhabditina</taxon>
        <taxon>Rhabditomorpha</taxon>
        <taxon>Strongyloidea</taxon>
        <taxon>Heligmosomidae</taxon>
        <taxon>Heligmosomoides</taxon>
    </lineage>
</organism>
<evidence type="ECO:0000313" key="2">
    <source>
        <dbReference type="EMBL" id="VDP09761.1"/>
    </source>
</evidence>
<keyword evidence="3" id="KW-1185">Reference proteome</keyword>
<reference evidence="4" key="2">
    <citation type="submission" date="2019-09" db="UniProtKB">
        <authorList>
            <consortium name="WormBaseParasite"/>
        </authorList>
    </citation>
    <scope>IDENTIFICATION</scope>
</reference>
<proteinExistence type="predicted"/>
<accession>A0A183G7G8</accession>
<evidence type="ECO:0000313" key="3">
    <source>
        <dbReference type="Proteomes" id="UP000050761"/>
    </source>
</evidence>
<dbReference type="WBParaSite" id="HPBE_0001773301-mRNA-1">
    <property type="protein sequence ID" value="HPBE_0001773301-mRNA-1"/>
    <property type="gene ID" value="HPBE_0001773301"/>
</dbReference>
<evidence type="ECO:0000313" key="4">
    <source>
        <dbReference type="WBParaSite" id="HPBE_0001773301-mRNA-1"/>
    </source>
</evidence>
<dbReference type="AlphaFoldDB" id="A0A183G7G8"/>
<accession>A0A3P8AGK3</accession>
<reference evidence="2 3" key="1">
    <citation type="submission" date="2018-11" db="EMBL/GenBank/DDBJ databases">
        <authorList>
            <consortium name="Pathogen Informatics"/>
        </authorList>
    </citation>
    <scope>NUCLEOTIDE SEQUENCE [LARGE SCALE GENOMIC DNA]</scope>
</reference>
<dbReference type="Proteomes" id="UP000050761">
    <property type="component" value="Unassembled WGS sequence"/>
</dbReference>